<proteinExistence type="predicted"/>
<feature type="transmembrane region" description="Helical" evidence="1">
    <location>
        <begin position="6"/>
        <end position="27"/>
    </location>
</feature>
<dbReference type="RefSeq" id="WP_106004392.1">
    <property type="nucleotide sequence ID" value="NZ_CP136419.1"/>
</dbReference>
<dbReference type="EMBL" id="PVXM01000006">
    <property type="protein sequence ID" value="PRR74851.1"/>
    <property type="molecule type" value="Genomic_DNA"/>
</dbReference>
<sequence length="154" mass="17220">MDKMPLINLALQSFPESILLLLFGSGLFKRCPSIYRLLIGAALSSIISYFIRRLPFPYGVHALIGVAVLTLIFWLIFNLDFNQSLVASLATLATLGAIEIILLPVESHLLGLNRFSEAWPDPKLRLLMAVPELIILSLITYSLYRANRCFKGDL</sequence>
<evidence type="ECO:0000256" key="1">
    <source>
        <dbReference type="SAM" id="Phobius"/>
    </source>
</evidence>
<keyword evidence="1" id="KW-0472">Membrane</keyword>
<name>A0A2T0AVW8_9FIRM</name>
<feature type="transmembrane region" description="Helical" evidence="1">
    <location>
        <begin position="124"/>
        <end position="144"/>
    </location>
</feature>
<reference evidence="2 3" key="1">
    <citation type="submission" date="2018-03" db="EMBL/GenBank/DDBJ databases">
        <title>Genome sequence of Moorella humiferrea DSM 23265.</title>
        <authorList>
            <person name="Poehlein A."/>
            <person name="Daniel R."/>
        </authorList>
    </citation>
    <scope>NUCLEOTIDE SEQUENCE [LARGE SCALE GENOMIC DNA]</scope>
    <source>
        <strain evidence="2 3">DSM 23265</strain>
    </source>
</reference>
<feature type="transmembrane region" description="Helical" evidence="1">
    <location>
        <begin position="84"/>
        <end position="104"/>
    </location>
</feature>
<feature type="transmembrane region" description="Helical" evidence="1">
    <location>
        <begin position="58"/>
        <end position="77"/>
    </location>
</feature>
<evidence type="ECO:0000313" key="3">
    <source>
        <dbReference type="Proteomes" id="UP000238415"/>
    </source>
</evidence>
<dbReference type="OrthoDB" id="1724319at2"/>
<protein>
    <submittedName>
        <fullName evidence="2">Uncharacterized protein</fullName>
    </submittedName>
</protein>
<feature type="transmembrane region" description="Helical" evidence="1">
    <location>
        <begin position="34"/>
        <end position="52"/>
    </location>
</feature>
<accession>A0A2T0AVW8</accession>
<dbReference type="AlphaFoldDB" id="A0A2T0AVW8"/>
<evidence type="ECO:0000313" key="2">
    <source>
        <dbReference type="EMBL" id="PRR74851.1"/>
    </source>
</evidence>
<keyword evidence="1" id="KW-0812">Transmembrane</keyword>
<gene>
    <name evidence="2" type="ORF">MOHU_03490</name>
</gene>
<dbReference type="Proteomes" id="UP000238415">
    <property type="component" value="Unassembled WGS sequence"/>
</dbReference>
<organism evidence="2 3">
    <name type="scientific">Neomoorella humiferrea</name>
    <dbReference type="NCBI Taxonomy" id="676965"/>
    <lineage>
        <taxon>Bacteria</taxon>
        <taxon>Bacillati</taxon>
        <taxon>Bacillota</taxon>
        <taxon>Clostridia</taxon>
        <taxon>Neomoorellales</taxon>
        <taxon>Neomoorellaceae</taxon>
        <taxon>Neomoorella</taxon>
    </lineage>
</organism>
<comment type="caution">
    <text evidence="2">The sequence shown here is derived from an EMBL/GenBank/DDBJ whole genome shotgun (WGS) entry which is preliminary data.</text>
</comment>
<keyword evidence="3" id="KW-1185">Reference proteome</keyword>
<keyword evidence="1" id="KW-1133">Transmembrane helix</keyword>